<sequence>MARDGTFAMFVGSWGTRAKDSLEGISGLDGGSTSRTAEIGTSGVGQRQVLEFYLKKHLVEIGALLLKVGDCTISGLVGLLAMGASTSTAREGTLSGRQLKLKEV</sequence>
<accession>W1NLL0</accession>
<dbReference type="HOGENOM" id="CLU_2253679_0_0_1"/>
<organism evidence="1 2">
    <name type="scientific">Amborella trichopoda</name>
    <dbReference type="NCBI Taxonomy" id="13333"/>
    <lineage>
        <taxon>Eukaryota</taxon>
        <taxon>Viridiplantae</taxon>
        <taxon>Streptophyta</taxon>
        <taxon>Embryophyta</taxon>
        <taxon>Tracheophyta</taxon>
        <taxon>Spermatophyta</taxon>
        <taxon>Magnoliopsida</taxon>
        <taxon>Amborellales</taxon>
        <taxon>Amborellaceae</taxon>
        <taxon>Amborella</taxon>
    </lineage>
</organism>
<evidence type="ECO:0000313" key="2">
    <source>
        <dbReference type="Proteomes" id="UP000017836"/>
    </source>
</evidence>
<keyword evidence="2" id="KW-1185">Reference proteome</keyword>
<dbReference type="AlphaFoldDB" id="W1NLL0"/>
<evidence type="ECO:0000313" key="1">
    <source>
        <dbReference type="EMBL" id="ERM96702.1"/>
    </source>
</evidence>
<dbReference type="Gramene" id="ERM96702">
    <property type="protein sequence ID" value="ERM96702"/>
    <property type="gene ID" value="AMTR_s00001p00272950"/>
</dbReference>
<proteinExistence type="predicted"/>
<dbReference type="EMBL" id="KI397142">
    <property type="protein sequence ID" value="ERM96702.1"/>
    <property type="molecule type" value="Genomic_DNA"/>
</dbReference>
<gene>
    <name evidence="1" type="ORF">AMTR_s00001p00272950</name>
</gene>
<reference evidence="2" key="1">
    <citation type="journal article" date="2013" name="Science">
        <title>The Amborella genome and the evolution of flowering plants.</title>
        <authorList>
            <consortium name="Amborella Genome Project"/>
        </authorList>
    </citation>
    <scope>NUCLEOTIDE SEQUENCE [LARGE SCALE GENOMIC DNA]</scope>
</reference>
<dbReference type="Proteomes" id="UP000017836">
    <property type="component" value="Unassembled WGS sequence"/>
</dbReference>
<protein>
    <submittedName>
        <fullName evidence="1">Uncharacterized protein</fullName>
    </submittedName>
</protein>
<name>W1NLL0_AMBTC</name>